<sequence>MKQGVWCIKGIIQILRSIGDAYLKKPEFAVDPSFPRFHLPNRIQRPVLRDSPSIYTKELKPDDKFIVCASDGLWNT</sequence>
<dbReference type="AlphaFoldDB" id="A0A2U1NQK8"/>
<reference evidence="2 3" key="1">
    <citation type="journal article" date="2018" name="Mol. Plant">
        <title>The genome of Artemisia annua provides insight into the evolution of Asteraceae family and artemisinin biosynthesis.</title>
        <authorList>
            <person name="Shen Q."/>
            <person name="Zhang L."/>
            <person name="Liao Z."/>
            <person name="Wang S."/>
            <person name="Yan T."/>
            <person name="Shi P."/>
            <person name="Liu M."/>
            <person name="Fu X."/>
            <person name="Pan Q."/>
            <person name="Wang Y."/>
            <person name="Lv Z."/>
            <person name="Lu X."/>
            <person name="Zhang F."/>
            <person name="Jiang W."/>
            <person name="Ma Y."/>
            <person name="Chen M."/>
            <person name="Hao X."/>
            <person name="Li L."/>
            <person name="Tang Y."/>
            <person name="Lv G."/>
            <person name="Zhou Y."/>
            <person name="Sun X."/>
            <person name="Brodelius P.E."/>
            <person name="Rose J.K.C."/>
            <person name="Tang K."/>
        </authorList>
    </citation>
    <scope>NUCLEOTIDE SEQUENCE [LARGE SCALE GENOMIC DNA]</scope>
    <source>
        <strain evidence="3">cv. Huhao1</strain>
        <tissue evidence="2">Leaf</tissue>
    </source>
</reference>
<keyword evidence="3" id="KW-1185">Reference proteome</keyword>
<name>A0A2U1NQK8_ARTAN</name>
<dbReference type="InterPro" id="IPR036457">
    <property type="entry name" value="PPM-type-like_dom_sf"/>
</dbReference>
<evidence type="ECO:0000259" key="1">
    <source>
        <dbReference type="Pfam" id="PF00481"/>
    </source>
</evidence>
<feature type="domain" description="PPM-type phosphatase" evidence="1">
    <location>
        <begin position="6"/>
        <end position="75"/>
    </location>
</feature>
<dbReference type="EMBL" id="PKPP01002354">
    <property type="protein sequence ID" value="PWA75799.1"/>
    <property type="molecule type" value="Genomic_DNA"/>
</dbReference>
<dbReference type="Gene3D" id="3.60.40.10">
    <property type="entry name" value="PPM-type phosphatase domain"/>
    <property type="match status" value="1"/>
</dbReference>
<proteinExistence type="predicted"/>
<dbReference type="STRING" id="35608.A0A2U1NQK8"/>
<accession>A0A2U1NQK8</accession>
<dbReference type="OrthoDB" id="420076at2759"/>
<dbReference type="Pfam" id="PF00481">
    <property type="entry name" value="PP2C"/>
    <property type="match status" value="1"/>
</dbReference>
<organism evidence="2 3">
    <name type="scientific">Artemisia annua</name>
    <name type="common">Sweet wormwood</name>
    <dbReference type="NCBI Taxonomy" id="35608"/>
    <lineage>
        <taxon>Eukaryota</taxon>
        <taxon>Viridiplantae</taxon>
        <taxon>Streptophyta</taxon>
        <taxon>Embryophyta</taxon>
        <taxon>Tracheophyta</taxon>
        <taxon>Spermatophyta</taxon>
        <taxon>Magnoliopsida</taxon>
        <taxon>eudicotyledons</taxon>
        <taxon>Gunneridae</taxon>
        <taxon>Pentapetalae</taxon>
        <taxon>asterids</taxon>
        <taxon>campanulids</taxon>
        <taxon>Asterales</taxon>
        <taxon>Asteraceae</taxon>
        <taxon>Asteroideae</taxon>
        <taxon>Anthemideae</taxon>
        <taxon>Artemisiinae</taxon>
        <taxon>Artemisia</taxon>
    </lineage>
</organism>
<gene>
    <name evidence="2" type="ORF">CTI12_AA241440</name>
</gene>
<dbReference type="SUPFAM" id="SSF81606">
    <property type="entry name" value="PP2C-like"/>
    <property type="match status" value="1"/>
</dbReference>
<protein>
    <recommendedName>
        <fullName evidence="1">PPM-type phosphatase domain-containing protein</fullName>
    </recommendedName>
</protein>
<evidence type="ECO:0000313" key="2">
    <source>
        <dbReference type="EMBL" id="PWA75799.1"/>
    </source>
</evidence>
<comment type="caution">
    <text evidence="2">The sequence shown here is derived from an EMBL/GenBank/DDBJ whole genome shotgun (WGS) entry which is preliminary data.</text>
</comment>
<dbReference type="Proteomes" id="UP000245207">
    <property type="component" value="Unassembled WGS sequence"/>
</dbReference>
<evidence type="ECO:0000313" key="3">
    <source>
        <dbReference type="Proteomes" id="UP000245207"/>
    </source>
</evidence>
<dbReference type="InterPro" id="IPR001932">
    <property type="entry name" value="PPM-type_phosphatase-like_dom"/>
</dbReference>